<organism evidence="3 4">
    <name type="scientific">Hephaestia caeni</name>
    <dbReference type="NCBI Taxonomy" id="645617"/>
    <lineage>
        <taxon>Bacteria</taxon>
        <taxon>Pseudomonadati</taxon>
        <taxon>Pseudomonadota</taxon>
        <taxon>Alphaproteobacteria</taxon>
        <taxon>Sphingomonadales</taxon>
        <taxon>Sphingomonadaceae</taxon>
        <taxon>Hephaestia</taxon>
    </lineage>
</organism>
<feature type="chain" id="PRO_5017397508" evidence="2">
    <location>
        <begin position="21"/>
        <end position="123"/>
    </location>
</feature>
<dbReference type="EMBL" id="QXDC01000004">
    <property type="protein sequence ID" value="RIA37351.1"/>
    <property type="molecule type" value="Genomic_DNA"/>
</dbReference>
<proteinExistence type="predicted"/>
<dbReference type="RefSeq" id="WP_211325918.1">
    <property type="nucleotide sequence ID" value="NZ_QXDC01000004.1"/>
</dbReference>
<evidence type="ECO:0000313" key="4">
    <source>
        <dbReference type="Proteomes" id="UP000266568"/>
    </source>
</evidence>
<dbReference type="AlphaFoldDB" id="A0A397NVB8"/>
<keyword evidence="2" id="KW-0732">Signal</keyword>
<gene>
    <name evidence="3" type="ORF">DFR49_3234</name>
</gene>
<feature type="region of interest" description="Disordered" evidence="1">
    <location>
        <begin position="101"/>
        <end position="123"/>
    </location>
</feature>
<protein>
    <submittedName>
        <fullName evidence="3">Uncharacterized protein</fullName>
    </submittedName>
</protein>
<keyword evidence="4" id="KW-1185">Reference proteome</keyword>
<comment type="caution">
    <text evidence="3">The sequence shown here is derived from an EMBL/GenBank/DDBJ whole genome shotgun (WGS) entry which is preliminary data.</text>
</comment>
<evidence type="ECO:0000313" key="3">
    <source>
        <dbReference type="EMBL" id="RIA37351.1"/>
    </source>
</evidence>
<name>A0A397NVB8_9SPHN</name>
<accession>A0A397NVB8</accession>
<evidence type="ECO:0000256" key="2">
    <source>
        <dbReference type="SAM" id="SignalP"/>
    </source>
</evidence>
<reference evidence="3 4" key="1">
    <citation type="submission" date="2018-08" db="EMBL/GenBank/DDBJ databases">
        <title>Genomic Encyclopedia of Type Strains, Phase IV (KMG-IV): sequencing the most valuable type-strain genomes for metagenomic binning, comparative biology and taxonomic classification.</title>
        <authorList>
            <person name="Goeker M."/>
        </authorList>
    </citation>
    <scope>NUCLEOTIDE SEQUENCE [LARGE SCALE GENOMIC DNA]</scope>
    <source>
        <strain evidence="3 4">DSM 25527</strain>
    </source>
</reference>
<evidence type="ECO:0000256" key="1">
    <source>
        <dbReference type="SAM" id="MobiDB-lite"/>
    </source>
</evidence>
<sequence>MFPFLLLLGALIGLSGQEMAFARGPSMMKTVATDHQMADMEGMDCAEMMAQPQPPQDKGSKPCKGMTLDCIAQMGCALPIFVKDGPAPEAVAPTVPLPSFWPSTPRLVGRSYGPEPEPPARLS</sequence>
<feature type="signal peptide" evidence="2">
    <location>
        <begin position="1"/>
        <end position="20"/>
    </location>
</feature>
<dbReference type="Proteomes" id="UP000266568">
    <property type="component" value="Unassembled WGS sequence"/>
</dbReference>